<feature type="non-terminal residue" evidence="2">
    <location>
        <position position="1"/>
    </location>
</feature>
<dbReference type="AlphaFoldDB" id="A0A146KID7"/>
<dbReference type="Pfam" id="PF13306">
    <property type="entry name" value="LRR_5"/>
    <property type="match status" value="1"/>
</dbReference>
<accession>A0A146KID7</accession>
<sequence length="333" mass="38933">NTSVLDSITDDQTGNSLVVSGSTYSTDSQQKSDFSRIQAPQLLLVQQDQFTNKNITKIFMPRLEQINAHAFQNTYLQSVKLQSLKILVGERQFANCTNLFSFYAPNLQNISPYCFYKCEQLHFLMSPKAEPSHNAFSGCRNLQTVQVLNTKFSCDCLMCPRCSQKLEQCLQRGRDFVLFCMLNKKDLQKEMEQFRITQQKVQLQNKEKQLKIELTQLEKSVLSQTRKMEAAAKLQLKRKQKLEDELKQKKTKLQRQLNQNNQEAFDILQKRKEFNEGRALKMKDINEKIDQNSKLSQKTDVSYDFPRVDEKIEQMGKQFDQYLRFLVSIIDTE</sequence>
<evidence type="ECO:0000313" key="2">
    <source>
        <dbReference type="EMBL" id="JAP96217.1"/>
    </source>
</evidence>
<dbReference type="InterPro" id="IPR026906">
    <property type="entry name" value="LRR_5"/>
</dbReference>
<proteinExistence type="predicted"/>
<dbReference type="Gene3D" id="3.80.10.10">
    <property type="entry name" value="Ribonuclease Inhibitor"/>
    <property type="match status" value="1"/>
</dbReference>
<name>A0A146KID7_9EUKA</name>
<evidence type="ECO:0000256" key="1">
    <source>
        <dbReference type="SAM" id="Coils"/>
    </source>
</evidence>
<feature type="coiled-coil region" evidence="1">
    <location>
        <begin position="184"/>
        <end position="263"/>
    </location>
</feature>
<dbReference type="InterPro" id="IPR032675">
    <property type="entry name" value="LRR_dom_sf"/>
</dbReference>
<organism evidence="2">
    <name type="scientific">Trepomonas sp. PC1</name>
    <dbReference type="NCBI Taxonomy" id="1076344"/>
    <lineage>
        <taxon>Eukaryota</taxon>
        <taxon>Metamonada</taxon>
        <taxon>Diplomonadida</taxon>
        <taxon>Hexamitidae</taxon>
        <taxon>Hexamitinae</taxon>
        <taxon>Trepomonas</taxon>
    </lineage>
</organism>
<dbReference type="EMBL" id="GDID01000389">
    <property type="protein sequence ID" value="JAP96217.1"/>
    <property type="molecule type" value="Transcribed_RNA"/>
</dbReference>
<keyword evidence="1" id="KW-0175">Coiled coil</keyword>
<protein>
    <submittedName>
        <fullName evidence="2">Leucine rich repeats-containing protein</fullName>
    </submittedName>
</protein>
<reference evidence="2" key="1">
    <citation type="submission" date="2015-07" db="EMBL/GenBank/DDBJ databases">
        <title>Adaptation to a free-living lifestyle via gene acquisitions in the diplomonad Trepomonas sp. PC1.</title>
        <authorList>
            <person name="Xu F."/>
            <person name="Jerlstrom-Hultqvist J."/>
            <person name="Kolisko M."/>
            <person name="Simpson A.G.B."/>
            <person name="Roger A.J."/>
            <person name="Svard S.G."/>
            <person name="Andersson J.O."/>
        </authorList>
    </citation>
    <scope>NUCLEOTIDE SEQUENCE</scope>
    <source>
        <strain evidence="2">PC1</strain>
    </source>
</reference>
<gene>
    <name evidence="2" type="ORF">TPC1_10520</name>
</gene>
<dbReference type="SUPFAM" id="SSF52058">
    <property type="entry name" value="L domain-like"/>
    <property type="match status" value="1"/>
</dbReference>